<keyword evidence="3" id="KW-1185">Reference proteome</keyword>
<feature type="compositionally biased region" description="Basic and acidic residues" evidence="1">
    <location>
        <begin position="121"/>
        <end position="133"/>
    </location>
</feature>
<reference evidence="2 3" key="1">
    <citation type="journal article" date="2019" name="Commun. Biol.">
        <title>The bagworm genome reveals a unique fibroin gene that provides high tensile strength.</title>
        <authorList>
            <person name="Kono N."/>
            <person name="Nakamura H."/>
            <person name="Ohtoshi R."/>
            <person name="Tomita M."/>
            <person name="Numata K."/>
            <person name="Arakawa K."/>
        </authorList>
    </citation>
    <scope>NUCLEOTIDE SEQUENCE [LARGE SCALE GENOMIC DNA]</scope>
</reference>
<evidence type="ECO:0000256" key="1">
    <source>
        <dbReference type="SAM" id="MobiDB-lite"/>
    </source>
</evidence>
<gene>
    <name evidence="2" type="ORF">EVAR_50871_1</name>
</gene>
<proteinExistence type="predicted"/>
<sequence>MRPTSLVVRTASSNDSSQRNLFFDKFHRKVFNYHLERVRLGICRCPEHTQRPDGLRSADLVARIFQHTIKLRLLNVAQKPVRWKTHFDQTINGFELQIELGRRHPRADGQYRNATYVPMSNRDDIGERRDGTGTRRRRAIDTSAAPAASELAASERPPSTKRQKLTVVQCG</sequence>
<organism evidence="2 3">
    <name type="scientific">Eumeta variegata</name>
    <name type="common">Bagworm moth</name>
    <name type="synonym">Eumeta japonica</name>
    <dbReference type="NCBI Taxonomy" id="151549"/>
    <lineage>
        <taxon>Eukaryota</taxon>
        <taxon>Metazoa</taxon>
        <taxon>Ecdysozoa</taxon>
        <taxon>Arthropoda</taxon>
        <taxon>Hexapoda</taxon>
        <taxon>Insecta</taxon>
        <taxon>Pterygota</taxon>
        <taxon>Neoptera</taxon>
        <taxon>Endopterygota</taxon>
        <taxon>Lepidoptera</taxon>
        <taxon>Glossata</taxon>
        <taxon>Ditrysia</taxon>
        <taxon>Tineoidea</taxon>
        <taxon>Psychidae</taxon>
        <taxon>Oiketicinae</taxon>
        <taxon>Eumeta</taxon>
    </lineage>
</organism>
<accession>A0A4C1Y8N1</accession>
<protein>
    <submittedName>
        <fullName evidence="2">Uncharacterized protein</fullName>
    </submittedName>
</protein>
<comment type="caution">
    <text evidence="2">The sequence shown here is derived from an EMBL/GenBank/DDBJ whole genome shotgun (WGS) entry which is preliminary data.</text>
</comment>
<dbReference type="Proteomes" id="UP000299102">
    <property type="component" value="Unassembled WGS sequence"/>
</dbReference>
<dbReference type="EMBL" id="BGZK01001085">
    <property type="protein sequence ID" value="GBP70765.1"/>
    <property type="molecule type" value="Genomic_DNA"/>
</dbReference>
<name>A0A4C1Y8N1_EUMVA</name>
<evidence type="ECO:0000313" key="3">
    <source>
        <dbReference type="Proteomes" id="UP000299102"/>
    </source>
</evidence>
<feature type="compositionally biased region" description="Low complexity" evidence="1">
    <location>
        <begin position="141"/>
        <end position="157"/>
    </location>
</feature>
<dbReference type="AlphaFoldDB" id="A0A4C1Y8N1"/>
<feature type="region of interest" description="Disordered" evidence="1">
    <location>
        <begin position="119"/>
        <end position="171"/>
    </location>
</feature>
<evidence type="ECO:0000313" key="2">
    <source>
        <dbReference type="EMBL" id="GBP70765.1"/>
    </source>
</evidence>